<comment type="caution">
    <text evidence="1">The sequence shown here is derived from an EMBL/GenBank/DDBJ whole genome shotgun (WGS) entry which is preliminary data.</text>
</comment>
<evidence type="ECO:0000313" key="1">
    <source>
        <dbReference type="EMBL" id="MFC2998793.1"/>
    </source>
</evidence>
<evidence type="ECO:0000313" key="2">
    <source>
        <dbReference type="Proteomes" id="UP001595420"/>
    </source>
</evidence>
<sequence>MNAMPDPAAGPARWSVGVFGRNEAARIGACLRAIARAAAEVRAEAVPHVTVLLNGTTDDSPALAAAALREAGLAGEVHQVPHADKSHALNLFLHELRPPATLYFCIDAYAEIWPDSLRHLARRLERQPEALAAAAVPSSGRSADALRQGMLRHSGLHGSLFALRATFVERLASAGLRLPIGLYRGDGLLGSFLLHDLDAAKGGWEGWRIAVEPAASWTTPRWQPWRWQDLRRHLHRLVRQGRGRLESAALRQAIYTDGFAGLPKDADAMLRDWIAADPRARRPKLWRDPFAWLALARLRHAAPPAPDQLRPRLVLRNEAA</sequence>
<dbReference type="InterPro" id="IPR029044">
    <property type="entry name" value="Nucleotide-diphossugar_trans"/>
</dbReference>
<keyword evidence="2" id="KW-1185">Reference proteome</keyword>
<organism evidence="1 2">
    <name type="scientific">Falsiroseomonas tokyonensis</name>
    <dbReference type="NCBI Taxonomy" id="430521"/>
    <lineage>
        <taxon>Bacteria</taxon>
        <taxon>Pseudomonadati</taxon>
        <taxon>Pseudomonadota</taxon>
        <taxon>Alphaproteobacteria</taxon>
        <taxon>Acetobacterales</taxon>
        <taxon>Roseomonadaceae</taxon>
        <taxon>Falsiroseomonas</taxon>
    </lineage>
</organism>
<evidence type="ECO:0008006" key="3">
    <source>
        <dbReference type="Google" id="ProtNLM"/>
    </source>
</evidence>
<gene>
    <name evidence="1" type="ORF">ACFOD3_02750</name>
</gene>
<dbReference type="Gene3D" id="3.90.550.10">
    <property type="entry name" value="Spore Coat Polysaccharide Biosynthesis Protein SpsA, Chain A"/>
    <property type="match status" value="1"/>
</dbReference>
<protein>
    <recommendedName>
        <fullName evidence="3">Glycosyltransferase</fullName>
    </recommendedName>
</protein>
<proteinExistence type="predicted"/>
<dbReference type="SUPFAM" id="SSF53448">
    <property type="entry name" value="Nucleotide-diphospho-sugar transferases"/>
    <property type="match status" value="1"/>
</dbReference>
<reference evidence="2" key="1">
    <citation type="journal article" date="2019" name="Int. J. Syst. Evol. Microbiol.">
        <title>The Global Catalogue of Microorganisms (GCM) 10K type strain sequencing project: providing services to taxonomists for standard genome sequencing and annotation.</title>
        <authorList>
            <consortium name="The Broad Institute Genomics Platform"/>
            <consortium name="The Broad Institute Genome Sequencing Center for Infectious Disease"/>
            <person name="Wu L."/>
            <person name="Ma J."/>
        </authorList>
    </citation>
    <scope>NUCLEOTIDE SEQUENCE [LARGE SCALE GENOMIC DNA]</scope>
    <source>
        <strain evidence="2">CGMCC 1.16855</strain>
    </source>
</reference>
<dbReference type="Proteomes" id="UP001595420">
    <property type="component" value="Unassembled WGS sequence"/>
</dbReference>
<name>A0ABV7BNE9_9PROT</name>
<dbReference type="EMBL" id="JBHRSB010000001">
    <property type="protein sequence ID" value="MFC2998793.1"/>
    <property type="molecule type" value="Genomic_DNA"/>
</dbReference>
<accession>A0ABV7BNE9</accession>